<gene>
    <name evidence="3" type="ORF">SAMN02910418_01181</name>
</gene>
<dbReference type="Proteomes" id="UP000199288">
    <property type="component" value="Unassembled WGS sequence"/>
</dbReference>
<protein>
    <submittedName>
        <fullName evidence="3">Uncharacterized protein</fullName>
    </submittedName>
</protein>
<dbReference type="RefSeq" id="WP_143027346.1">
    <property type="nucleotide sequence ID" value="NZ_FNQV01000006.1"/>
</dbReference>
<proteinExistence type="predicted"/>
<organism evidence="3 4">
    <name type="scientific">Bowdeniella nasicola</name>
    <dbReference type="NCBI Taxonomy" id="208480"/>
    <lineage>
        <taxon>Bacteria</taxon>
        <taxon>Bacillati</taxon>
        <taxon>Actinomycetota</taxon>
        <taxon>Actinomycetes</taxon>
        <taxon>Actinomycetales</taxon>
        <taxon>Actinomycetaceae</taxon>
        <taxon>Bowdeniella</taxon>
    </lineage>
</organism>
<evidence type="ECO:0000313" key="4">
    <source>
        <dbReference type="Proteomes" id="UP000199288"/>
    </source>
</evidence>
<dbReference type="PROSITE" id="PS51257">
    <property type="entry name" value="PROKAR_LIPOPROTEIN"/>
    <property type="match status" value="1"/>
</dbReference>
<keyword evidence="4" id="KW-1185">Reference proteome</keyword>
<feature type="transmembrane region" description="Helical" evidence="2">
    <location>
        <begin position="197"/>
        <end position="218"/>
    </location>
</feature>
<feature type="compositionally biased region" description="Polar residues" evidence="1">
    <location>
        <begin position="252"/>
        <end position="270"/>
    </location>
</feature>
<keyword evidence="2" id="KW-1133">Transmembrane helix</keyword>
<reference evidence="4" key="1">
    <citation type="submission" date="2016-10" db="EMBL/GenBank/DDBJ databases">
        <authorList>
            <person name="Varghese N."/>
            <person name="Submissions S."/>
        </authorList>
    </citation>
    <scope>NUCLEOTIDE SEQUENCE [LARGE SCALE GENOMIC DNA]</scope>
    <source>
        <strain evidence="4">KPR-1</strain>
    </source>
</reference>
<name>A0A1H3ZK63_9ACTO</name>
<evidence type="ECO:0000256" key="2">
    <source>
        <dbReference type="SAM" id="Phobius"/>
    </source>
</evidence>
<accession>A0A1H3ZK63</accession>
<evidence type="ECO:0000313" key="3">
    <source>
        <dbReference type="EMBL" id="SEA24050.1"/>
    </source>
</evidence>
<feature type="region of interest" description="Disordered" evidence="1">
    <location>
        <begin position="226"/>
        <end position="390"/>
    </location>
</feature>
<sequence length="390" mass="40528">MVTTKSHPSYRRLWALLLLPLMLVLASCEMKANTEFFEDETAEASVEMALPKAQANMFGMTDCEAMKTQIDQNGGGDDATVTDKSNDSELRCVISSGRNPISELDGDMKAEVKNGKYIVTAEGDESVDTSMLEGFLGGGAFSFTFTFPGKVESVTGDIAEDAYTIDGNKVEISNPVAVSKGFVITADATGTSSSSNLWLILGIILGLLVIGAIVFFILKGRKKPNGDAGAAPYGAPPTATDPAAPYGAPAPSSEQPTSPYGTAPQGSNATYGKGVPAENQPYSSPAAPDTPFSPYGQPPSGEGQPSEDQPFVAPADPGAPGAPVAPQAPQAPQQPVSPQTPVTPETPTTPETPINPGPPRSTEESHGTDPVLGFEEPRADGQNPDDPNRS</sequence>
<keyword evidence="2" id="KW-0812">Transmembrane</keyword>
<dbReference type="AlphaFoldDB" id="A0A1H3ZK63"/>
<evidence type="ECO:0000256" key="1">
    <source>
        <dbReference type="SAM" id="MobiDB-lite"/>
    </source>
</evidence>
<dbReference type="EMBL" id="FNQV01000006">
    <property type="protein sequence ID" value="SEA24050.1"/>
    <property type="molecule type" value="Genomic_DNA"/>
</dbReference>
<feature type="compositionally biased region" description="Low complexity" evidence="1">
    <location>
        <begin position="226"/>
        <end position="251"/>
    </location>
</feature>
<feature type="compositionally biased region" description="Low complexity" evidence="1">
    <location>
        <begin position="310"/>
        <end position="352"/>
    </location>
</feature>
<keyword evidence="2" id="KW-0472">Membrane</keyword>
<dbReference type="OrthoDB" id="4793553at2"/>